<accession>A0ABY2Q6T1</accession>
<dbReference type="Proteomes" id="UP000306441">
    <property type="component" value="Unassembled WGS sequence"/>
</dbReference>
<keyword evidence="1" id="KW-0472">Membrane</keyword>
<keyword evidence="1" id="KW-0812">Transmembrane</keyword>
<dbReference type="RefSeq" id="WP_136357680.1">
    <property type="nucleotide sequence ID" value="NZ_SSNY01000006.1"/>
</dbReference>
<evidence type="ECO:0000256" key="1">
    <source>
        <dbReference type="SAM" id="Phobius"/>
    </source>
</evidence>
<keyword evidence="1" id="KW-1133">Transmembrane helix</keyword>
<feature type="transmembrane region" description="Helical" evidence="1">
    <location>
        <begin position="12"/>
        <end position="33"/>
    </location>
</feature>
<sequence length="188" mass="21136">MRLTAQTALGLFALAVSAVALWWLLTGALQYIFGLDKAVVPAVIGGIVAIALAIFAYWRERAKARAEAHRDKKIEVYSIFYDMIFDLLRNQKDGISVDLETDSTFRDRWMRLTRGVMFYGSPHVVEAMANFKTNENTSPINSLQRIGDIYLAMRKDIGLSNWGLTNVSIHQVYVNDDVHSIESIGPKP</sequence>
<name>A0ABY2Q6T1_9HYPH</name>
<evidence type="ECO:0000313" key="3">
    <source>
        <dbReference type="Proteomes" id="UP000306441"/>
    </source>
</evidence>
<evidence type="ECO:0000313" key="2">
    <source>
        <dbReference type="EMBL" id="THF57146.1"/>
    </source>
</evidence>
<organism evidence="2 3">
    <name type="scientific">Ollibium composti</name>
    <dbReference type="NCBI Taxonomy" id="2675109"/>
    <lineage>
        <taxon>Bacteria</taxon>
        <taxon>Pseudomonadati</taxon>
        <taxon>Pseudomonadota</taxon>
        <taxon>Alphaproteobacteria</taxon>
        <taxon>Hyphomicrobiales</taxon>
        <taxon>Phyllobacteriaceae</taxon>
        <taxon>Ollibium</taxon>
    </lineage>
</organism>
<dbReference type="EMBL" id="SSNY01000006">
    <property type="protein sequence ID" value="THF57146.1"/>
    <property type="molecule type" value="Genomic_DNA"/>
</dbReference>
<feature type="transmembrane region" description="Helical" evidence="1">
    <location>
        <begin position="39"/>
        <end position="58"/>
    </location>
</feature>
<keyword evidence="3" id="KW-1185">Reference proteome</keyword>
<gene>
    <name evidence="2" type="ORF">E6C48_12580</name>
</gene>
<protein>
    <submittedName>
        <fullName evidence="2">Uncharacterized protein</fullName>
    </submittedName>
</protein>
<proteinExistence type="predicted"/>
<reference evidence="2 3" key="1">
    <citation type="submission" date="2019-04" db="EMBL/GenBank/DDBJ databases">
        <title>Mesorhizobium composti sp. nov., isolated from compost.</title>
        <authorList>
            <person name="Lin S.-Y."/>
            <person name="Hameed A."/>
            <person name="Hsieh Y.-T."/>
            <person name="Young C.-C."/>
        </authorList>
    </citation>
    <scope>NUCLEOTIDE SEQUENCE [LARGE SCALE GENOMIC DNA]</scope>
    <source>
        <strain evidence="2 3">CC-YTH430</strain>
    </source>
</reference>
<comment type="caution">
    <text evidence="2">The sequence shown here is derived from an EMBL/GenBank/DDBJ whole genome shotgun (WGS) entry which is preliminary data.</text>
</comment>